<accession>A0A0D0IXX6</accession>
<evidence type="ECO:0000313" key="4">
    <source>
        <dbReference type="Proteomes" id="UP000032046"/>
    </source>
</evidence>
<feature type="domain" description="DUF5045" evidence="2">
    <location>
        <begin position="27"/>
        <end position="109"/>
    </location>
</feature>
<evidence type="ECO:0000259" key="2">
    <source>
        <dbReference type="Pfam" id="PF16464"/>
    </source>
</evidence>
<evidence type="ECO:0000313" key="3">
    <source>
        <dbReference type="EMBL" id="KIP60810.1"/>
    </source>
</evidence>
<dbReference type="EMBL" id="JXQK01000075">
    <property type="protein sequence ID" value="KIP60810.1"/>
    <property type="molecule type" value="Genomic_DNA"/>
</dbReference>
<reference evidence="3 4" key="1">
    <citation type="submission" date="2015-01" db="EMBL/GenBank/DDBJ databases">
        <title>Comparative genomics of non-oral Prevotella species.</title>
        <authorList>
            <person name="Accetto T."/>
            <person name="Nograsek B."/>
            <person name="Avgustin G."/>
        </authorList>
    </citation>
    <scope>NUCLEOTIDE SEQUENCE [LARGE SCALE GENOMIC DNA]</scope>
    <source>
        <strain evidence="3 4">P5-119</strain>
    </source>
</reference>
<dbReference type="AlphaFoldDB" id="A0A0D0IXX6"/>
<dbReference type="RefSeq" id="WP_042519800.1">
    <property type="nucleotide sequence ID" value="NZ_JXQI01000007.1"/>
</dbReference>
<protein>
    <recommendedName>
        <fullName evidence="2">DUF5045 domain-containing protein</fullName>
    </recommendedName>
</protein>
<name>A0A0D0IXX6_9BACT</name>
<feature type="region of interest" description="Disordered" evidence="1">
    <location>
        <begin position="239"/>
        <end position="260"/>
    </location>
</feature>
<comment type="caution">
    <text evidence="3">The sequence shown here is derived from an EMBL/GenBank/DDBJ whole genome shotgun (WGS) entry which is preliminary data.</text>
</comment>
<keyword evidence="4" id="KW-1185">Reference proteome</keyword>
<dbReference type="STRING" id="1602171.ST44_10150"/>
<feature type="compositionally biased region" description="Low complexity" evidence="1">
    <location>
        <begin position="240"/>
        <end position="254"/>
    </location>
</feature>
<proteinExistence type="predicted"/>
<dbReference type="InterPro" id="IPR032492">
    <property type="entry name" value="DUF5045"/>
</dbReference>
<dbReference type="Pfam" id="PF16464">
    <property type="entry name" value="DUF5045"/>
    <property type="match status" value="1"/>
</dbReference>
<dbReference type="Proteomes" id="UP000032046">
    <property type="component" value="Unassembled WGS sequence"/>
</dbReference>
<gene>
    <name evidence="3" type="ORF">ST44_10150</name>
</gene>
<evidence type="ECO:0000256" key="1">
    <source>
        <dbReference type="SAM" id="MobiDB-lite"/>
    </source>
</evidence>
<sequence length="260" mass="29300">MNNVTKLFSVVMMIIASSILEVRAQSYVTYNHDEAKMNQITVQEIGAGGLTPAFYYDVFHRSYQRSAGSKNKLTYRSLAGVAGWQQVDDADSVKASLEKRAEIEALNVADRQIDLAWLAEGTKITNKLNDFQNNINRIVSAGGTFNEKERWNDYYNIFQCAIKATQDAYMPNAQRKKEYLTIYADICKQNETLVKYIVKLNTRTKTKELLEATSTRPNHNGTYARAAYNRWRDAGWKVQNGNSSSDGGSNSSDGTITIDE</sequence>
<organism evidence="3 4">
    <name type="scientific">Prevotella pectinovora</name>
    <dbReference type="NCBI Taxonomy" id="1602169"/>
    <lineage>
        <taxon>Bacteria</taxon>
        <taxon>Pseudomonadati</taxon>
        <taxon>Bacteroidota</taxon>
        <taxon>Bacteroidia</taxon>
        <taxon>Bacteroidales</taxon>
        <taxon>Prevotellaceae</taxon>
        <taxon>Prevotella</taxon>
    </lineage>
</organism>